<name>A0A645H403_9ZZZZ</name>
<protein>
    <submittedName>
        <fullName evidence="2">Uncharacterized protein</fullName>
    </submittedName>
</protein>
<proteinExistence type="predicted"/>
<reference evidence="2" key="1">
    <citation type="submission" date="2019-08" db="EMBL/GenBank/DDBJ databases">
        <authorList>
            <person name="Kucharzyk K."/>
            <person name="Murdoch R.W."/>
            <person name="Higgins S."/>
            <person name="Loffler F."/>
        </authorList>
    </citation>
    <scope>NUCLEOTIDE SEQUENCE</scope>
</reference>
<comment type="caution">
    <text evidence="2">The sequence shown here is derived from an EMBL/GenBank/DDBJ whole genome shotgun (WGS) entry which is preliminary data.</text>
</comment>
<evidence type="ECO:0000256" key="1">
    <source>
        <dbReference type="SAM" id="MobiDB-lite"/>
    </source>
</evidence>
<organism evidence="2">
    <name type="scientific">bioreactor metagenome</name>
    <dbReference type="NCBI Taxonomy" id="1076179"/>
    <lineage>
        <taxon>unclassified sequences</taxon>
        <taxon>metagenomes</taxon>
        <taxon>ecological metagenomes</taxon>
    </lineage>
</organism>
<dbReference type="AlphaFoldDB" id="A0A645H403"/>
<feature type="region of interest" description="Disordered" evidence="1">
    <location>
        <begin position="61"/>
        <end position="101"/>
    </location>
</feature>
<accession>A0A645H403</accession>
<dbReference type="EMBL" id="VSSQ01085364">
    <property type="protein sequence ID" value="MPN33052.1"/>
    <property type="molecule type" value="Genomic_DNA"/>
</dbReference>
<sequence length="177" mass="20193">MGSDPRRHCLLHHHVCHTEKKRRRRTVHVQNVIHLRLVDHFHHARGGKQVQNGLEQHRRHLRRGGHSGGTLPHQQRRVGHGTDHQRAGKAGLEPAYGDARGDRDHALPLRLSRDAFHYVAEHLGLDRQHNNIRRPGNLRVIQRNMHAALAEGVQLILVTVGQPDLLRRRGTGVQHAV</sequence>
<evidence type="ECO:0000313" key="2">
    <source>
        <dbReference type="EMBL" id="MPN33052.1"/>
    </source>
</evidence>
<gene>
    <name evidence="2" type="ORF">SDC9_180535</name>
</gene>